<evidence type="ECO:0000256" key="2">
    <source>
        <dbReference type="SAM" id="Phobius"/>
    </source>
</evidence>
<accession>A0A4Q4ZIP7</accession>
<proteinExistence type="predicted"/>
<dbReference type="Proteomes" id="UP000295198">
    <property type="component" value="Unassembled WGS sequence"/>
</dbReference>
<organism evidence="3 4">
    <name type="scientific">Nocardioides guangzhouensis</name>
    <dbReference type="NCBI Taxonomy" id="2497878"/>
    <lineage>
        <taxon>Bacteria</taxon>
        <taxon>Bacillati</taxon>
        <taxon>Actinomycetota</taxon>
        <taxon>Actinomycetes</taxon>
        <taxon>Propionibacteriales</taxon>
        <taxon>Nocardioidaceae</taxon>
        <taxon>Nocardioides</taxon>
    </lineage>
</organism>
<comment type="caution">
    <text evidence="3">The sequence shown here is derived from an EMBL/GenBank/DDBJ whole genome shotgun (WGS) entry which is preliminary data.</text>
</comment>
<evidence type="ECO:0000313" key="3">
    <source>
        <dbReference type="EMBL" id="RYP88093.1"/>
    </source>
</evidence>
<gene>
    <name evidence="3" type="ORF">EKO23_04430</name>
</gene>
<dbReference type="AlphaFoldDB" id="A0A4Q4ZIP7"/>
<sequence>MSAPFGDLGPTRSQIIGRLFVATVIGALALLTVAAVTAVGANGLGEGVDTSTALELAFTLAGPSLLGVALGAAAMRMRAAGTIGSCESPCSHSQGSRHPPRAATA</sequence>
<keyword evidence="4" id="KW-1185">Reference proteome</keyword>
<evidence type="ECO:0000256" key="1">
    <source>
        <dbReference type="SAM" id="MobiDB-lite"/>
    </source>
</evidence>
<dbReference type="EMBL" id="SDKM01000004">
    <property type="protein sequence ID" value="RYP88093.1"/>
    <property type="molecule type" value="Genomic_DNA"/>
</dbReference>
<keyword evidence="2" id="KW-1133">Transmembrane helix</keyword>
<name>A0A4Q4ZIP7_9ACTN</name>
<feature type="transmembrane region" description="Helical" evidence="2">
    <location>
        <begin position="56"/>
        <end position="75"/>
    </location>
</feature>
<reference evidence="3 4" key="1">
    <citation type="submission" date="2019-01" db="EMBL/GenBank/DDBJ databases">
        <title>Nocardioides guangzhouensis sp. nov., an actinobacterium isolated from soil.</title>
        <authorList>
            <person name="Fu Y."/>
            <person name="Cai Y."/>
            <person name="Lin Z."/>
            <person name="Chen P."/>
        </authorList>
    </citation>
    <scope>NUCLEOTIDE SEQUENCE [LARGE SCALE GENOMIC DNA]</scope>
    <source>
        <strain evidence="3 4">130</strain>
    </source>
</reference>
<feature type="transmembrane region" description="Helical" evidence="2">
    <location>
        <begin position="20"/>
        <end position="44"/>
    </location>
</feature>
<evidence type="ECO:0000313" key="4">
    <source>
        <dbReference type="Proteomes" id="UP000295198"/>
    </source>
</evidence>
<dbReference type="RefSeq" id="WP_134714482.1">
    <property type="nucleotide sequence ID" value="NZ_SDKM01000004.1"/>
</dbReference>
<feature type="region of interest" description="Disordered" evidence="1">
    <location>
        <begin position="84"/>
        <end position="105"/>
    </location>
</feature>
<keyword evidence="2" id="KW-0812">Transmembrane</keyword>
<keyword evidence="2" id="KW-0472">Membrane</keyword>
<protein>
    <submittedName>
        <fullName evidence="3">Uncharacterized protein</fullName>
    </submittedName>
</protein>